<evidence type="ECO:0000256" key="1">
    <source>
        <dbReference type="SAM" id="SignalP"/>
    </source>
</evidence>
<dbReference type="EMBL" id="CP014844">
    <property type="protein sequence ID" value="AMR78972.1"/>
    <property type="molecule type" value="Genomic_DNA"/>
</dbReference>
<dbReference type="GO" id="GO:0005975">
    <property type="term" value="P:carbohydrate metabolic process"/>
    <property type="evidence" value="ECO:0007669"/>
    <property type="project" value="InterPro"/>
</dbReference>
<dbReference type="InterPro" id="IPR050248">
    <property type="entry name" value="Polysacc_deacetylase_ArnD"/>
</dbReference>
<keyword evidence="4" id="KW-1185">Reference proteome</keyword>
<dbReference type="InterPro" id="IPR011330">
    <property type="entry name" value="Glyco_hydro/deAcase_b/a-brl"/>
</dbReference>
<dbReference type="Proteomes" id="UP000075238">
    <property type="component" value="Chromosome 1"/>
</dbReference>
<feature type="signal peptide" evidence="1">
    <location>
        <begin position="1"/>
        <end position="33"/>
    </location>
</feature>
<keyword evidence="1" id="KW-0732">Signal</keyword>
<dbReference type="PANTHER" id="PTHR10587:SF137">
    <property type="entry name" value="4-DEOXY-4-FORMAMIDO-L-ARABINOSE-PHOSPHOUNDECAPRENOL DEFORMYLASE ARND-RELATED"/>
    <property type="match status" value="1"/>
</dbReference>
<protein>
    <submittedName>
        <fullName evidence="3">Peptidase A8</fullName>
    </submittedName>
</protein>
<dbReference type="PROSITE" id="PS51677">
    <property type="entry name" value="NODB"/>
    <property type="match status" value="1"/>
</dbReference>
<dbReference type="Gene3D" id="3.20.20.370">
    <property type="entry name" value="Glycoside hydrolase/deacetylase"/>
    <property type="match status" value="1"/>
</dbReference>
<dbReference type="RefSeq" id="WP_062800571.1">
    <property type="nucleotide sequence ID" value="NZ_CP014844.1"/>
</dbReference>
<feature type="domain" description="NodB homology" evidence="2">
    <location>
        <begin position="43"/>
        <end position="259"/>
    </location>
</feature>
<evidence type="ECO:0000313" key="4">
    <source>
        <dbReference type="Proteomes" id="UP000075238"/>
    </source>
</evidence>
<dbReference type="STRING" id="1796606.A2G96_15140"/>
<dbReference type="Pfam" id="PF01522">
    <property type="entry name" value="Polysacc_deac_1"/>
    <property type="match status" value="1"/>
</dbReference>
<name>A0A142JLL0_9BURK</name>
<organism evidence="3 4">
    <name type="scientific">Cupriavidus nantongensis</name>
    <dbReference type="NCBI Taxonomy" id="1796606"/>
    <lineage>
        <taxon>Bacteria</taxon>
        <taxon>Pseudomonadati</taxon>
        <taxon>Pseudomonadota</taxon>
        <taxon>Betaproteobacteria</taxon>
        <taxon>Burkholderiales</taxon>
        <taxon>Burkholderiaceae</taxon>
        <taxon>Cupriavidus</taxon>
    </lineage>
</organism>
<dbReference type="InterPro" id="IPR002509">
    <property type="entry name" value="NODB_dom"/>
</dbReference>
<sequence>MARIRALRSATINKWLAALALACGLPLAPQAAAAPAARACPAGTLYLTFDTGSMSQAQLIADTLRRHQIRATFFLANEPTVRKDGSLDPSWAPYWKSLVADGHAFGTHTFDHVYLRSVRAGHVTMRPQFGARAGQDVAMDQAGFCKELRRSAEALRAMTGAEMVPLWRAPGGRTAPQTLQWAEQCGYRHVGWAPAGFLGDELSSQRYPNAVLLQRALAGLRDGDIAMAHLGIWSRQDPWAPAVLEPLLTGLERKGFCFATLREHPAYRDWIARPIGQQEGAR</sequence>
<dbReference type="OrthoDB" id="9812065at2"/>
<dbReference type="CDD" id="cd10917">
    <property type="entry name" value="CE4_NodB_like_6s_7s"/>
    <property type="match status" value="1"/>
</dbReference>
<dbReference type="GO" id="GO:0016810">
    <property type="term" value="F:hydrolase activity, acting on carbon-nitrogen (but not peptide) bonds"/>
    <property type="evidence" value="ECO:0007669"/>
    <property type="project" value="InterPro"/>
</dbReference>
<dbReference type="SUPFAM" id="SSF88713">
    <property type="entry name" value="Glycoside hydrolase/deacetylase"/>
    <property type="match status" value="1"/>
</dbReference>
<feature type="chain" id="PRO_5007498134" evidence="1">
    <location>
        <begin position="34"/>
        <end position="282"/>
    </location>
</feature>
<evidence type="ECO:0000259" key="2">
    <source>
        <dbReference type="PROSITE" id="PS51677"/>
    </source>
</evidence>
<accession>A0A142JLL0</accession>
<evidence type="ECO:0000313" key="3">
    <source>
        <dbReference type="EMBL" id="AMR78972.1"/>
    </source>
</evidence>
<proteinExistence type="predicted"/>
<dbReference type="AlphaFoldDB" id="A0A142JLL0"/>
<reference evidence="3 4" key="1">
    <citation type="submission" date="2016-03" db="EMBL/GenBank/DDBJ databases">
        <title>Complete genome sequence of a novel chlorpyrifos degrading bacterium, Cupriavidus nantongensis sp. X1.</title>
        <authorList>
            <person name="Fang L."/>
        </authorList>
    </citation>
    <scope>NUCLEOTIDE SEQUENCE [LARGE SCALE GENOMIC DNA]</scope>
    <source>
        <strain evidence="3 4">X1</strain>
    </source>
</reference>
<dbReference type="PANTHER" id="PTHR10587">
    <property type="entry name" value="GLYCOSYL TRANSFERASE-RELATED"/>
    <property type="match status" value="1"/>
</dbReference>
<dbReference type="KEGG" id="cnan:A2G96_15140"/>
<gene>
    <name evidence="3" type="ORF">A2G96_15140</name>
</gene>